<organism evidence="1 2">
    <name type="scientific">Vanilla planifolia</name>
    <name type="common">Vanilla</name>
    <dbReference type="NCBI Taxonomy" id="51239"/>
    <lineage>
        <taxon>Eukaryota</taxon>
        <taxon>Viridiplantae</taxon>
        <taxon>Streptophyta</taxon>
        <taxon>Embryophyta</taxon>
        <taxon>Tracheophyta</taxon>
        <taxon>Spermatophyta</taxon>
        <taxon>Magnoliopsida</taxon>
        <taxon>Liliopsida</taxon>
        <taxon>Asparagales</taxon>
        <taxon>Orchidaceae</taxon>
        <taxon>Vanilloideae</taxon>
        <taxon>Vanilleae</taxon>
        <taxon>Vanilla</taxon>
    </lineage>
</organism>
<dbReference type="EMBL" id="JADCNM010000006">
    <property type="protein sequence ID" value="KAG0478582.1"/>
    <property type="molecule type" value="Genomic_DNA"/>
</dbReference>
<dbReference type="PANTHER" id="PTHR48045">
    <property type="entry name" value="UDP-GLYCOSYLTRANSFERASE 72B1"/>
    <property type="match status" value="1"/>
</dbReference>
<sequence length="219" mass="24572">MAIRTCREFEPEWLDLLGKIHEGFLILPVGFLSPSFHGDVESEAWGRIAAWLDRKEPGSVLFAAFGSEVKFTTEQIEEIASGLENSGVPFVWALREGSPPDWFPERIGERDCGGGMGAAGLTAGVALVVLPMQFEQGLNARNLWEKGLGVEVFRDREDGSFTGEEIARKLRMVMLEEEGEGLKARARAWMEKFGSEEVQDRYVEDLAVFMWENKLRQDA</sequence>
<dbReference type="AlphaFoldDB" id="A0A835UYC2"/>
<dbReference type="OrthoDB" id="5835829at2759"/>
<proteinExistence type="predicted"/>
<name>A0A835UYC2_VANPL</name>
<dbReference type="Gene3D" id="3.40.50.2000">
    <property type="entry name" value="Glycogen Phosphorylase B"/>
    <property type="match status" value="3"/>
</dbReference>
<reference evidence="1 2" key="1">
    <citation type="journal article" date="2020" name="Nat. Food">
        <title>A phased Vanilla planifolia genome enables genetic improvement of flavour and production.</title>
        <authorList>
            <person name="Hasing T."/>
            <person name="Tang H."/>
            <person name="Brym M."/>
            <person name="Khazi F."/>
            <person name="Huang T."/>
            <person name="Chambers A.H."/>
        </authorList>
    </citation>
    <scope>NUCLEOTIDE SEQUENCE [LARGE SCALE GENOMIC DNA]</scope>
    <source>
        <tissue evidence="1">Leaf</tissue>
    </source>
</reference>
<protein>
    <submittedName>
        <fullName evidence="1">Uncharacterized protein</fullName>
    </submittedName>
</protein>
<gene>
    <name evidence="1" type="ORF">HPP92_013301</name>
</gene>
<evidence type="ECO:0000313" key="1">
    <source>
        <dbReference type="EMBL" id="KAG0478582.1"/>
    </source>
</evidence>
<evidence type="ECO:0000313" key="2">
    <source>
        <dbReference type="Proteomes" id="UP000639772"/>
    </source>
</evidence>
<dbReference type="SUPFAM" id="SSF53756">
    <property type="entry name" value="UDP-Glycosyltransferase/glycogen phosphorylase"/>
    <property type="match status" value="1"/>
</dbReference>
<comment type="caution">
    <text evidence="1">The sequence shown here is derived from an EMBL/GenBank/DDBJ whole genome shotgun (WGS) entry which is preliminary data.</text>
</comment>
<dbReference type="Proteomes" id="UP000639772">
    <property type="component" value="Chromosome 6"/>
</dbReference>
<accession>A0A835UYC2</accession>
<dbReference type="PANTHER" id="PTHR48045:SF20">
    <property type="entry name" value="UDP-RHAMNOSE:RHAMNOSYLTRANSFERASE 1"/>
    <property type="match status" value="1"/>
</dbReference>